<dbReference type="InterPro" id="IPR037459">
    <property type="entry name" value="RhgT-like"/>
</dbReference>
<feature type="domain" description="SGNH hydrolase-type esterase" evidence="2">
    <location>
        <begin position="30"/>
        <end position="211"/>
    </location>
</feature>
<dbReference type="OrthoDB" id="5041285at2759"/>
<evidence type="ECO:0000256" key="1">
    <source>
        <dbReference type="SAM" id="SignalP"/>
    </source>
</evidence>
<dbReference type="InterPro" id="IPR036514">
    <property type="entry name" value="SGNH_hydro_sf"/>
</dbReference>
<dbReference type="Pfam" id="PF13472">
    <property type="entry name" value="Lipase_GDSL_2"/>
    <property type="match status" value="1"/>
</dbReference>
<dbReference type="Gene3D" id="3.40.50.1110">
    <property type="entry name" value="SGNH hydrolase"/>
    <property type="match status" value="1"/>
</dbReference>
<sequence>MSPVIFLLSALAPFVSSFPHPHKPPFFALAGDSTTAIQSSGGGGWGNGFLSVLKPPASGVNLGHDGATTVSFVAGGDWDSTLSYVRNHSAEYDCYVTIQFGHNDQKPAANISLAEYTTNLESLAKDVFKAHATPILVTPLSRRGYDNSTPPMIVENLAQQRTQTIAAAKAVHAPWIDLNLASQTYLDAIGQADAWTYNRIPNDTTHLNNEGGLVFGTLVASLISKRSGPEPQLRRWFDLNETIVRDLQEGMYVWPGTCSEEFC</sequence>
<name>A0A9P4MBK6_9PEZI</name>
<dbReference type="EMBL" id="ML978125">
    <property type="protein sequence ID" value="KAF2099834.1"/>
    <property type="molecule type" value="Genomic_DNA"/>
</dbReference>
<keyword evidence="3" id="KW-0378">Hydrolase</keyword>
<comment type="caution">
    <text evidence="3">The sequence shown here is derived from an EMBL/GenBank/DDBJ whole genome shotgun (WGS) entry which is preliminary data.</text>
</comment>
<proteinExistence type="predicted"/>
<dbReference type="AlphaFoldDB" id="A0A9P4MBK6"/>
<evidence type="ECO:0000259" key="2">
    <source>
        <dbReference type="Pfam" id="PF13472"/>
    </source>
</evidence>
<dbReference type="PANTHER" id="PTHR43695">
    <property type="entry name" value="PUTATIVE (AFU_ORTHOLOGUE AFUA_2G17250)-RELATED"/>
    <property type="match status" value="1"/>
</dbReference>
<accession>A0A9P4MBK6</accession>
<gene>
    <name evidence="3" type="ORF">NA57DRAFT_75338</name>
</gene>
<dbReference type="PANTHER" id="PTHR43695:SF2">
    <property type="entry name" value="PUTATIVE (AFU_ORTHOLOGUE AFUA_2G17250)-RELATED"/>
    <property type="match status" value="1"/>
</dbReference>
<evidence type="ECO:0000313" key="3">
    <source>
        <dbReference type="EMBL" id="KAF2099834.1"/>
    </source>
</evidence>
<keyword evidence="4" id="KW-1185">Reference proteome</keyword>
<dbReference type="SUPFAM" id="SSF52266">
    <property type="entry name" value="SGNH hydrolase"/>
    <property type="match status" value="1"/>
</dbReference>
<feature type="chain" id="PRO_5040128382" evidence="1">
    <location>
        <begin position="18"/>
        <end position="263"/>
    </location>
</feature>
<evidence type="ECO:0000313" key="4">
    <source>
        <dbReference type="Proteomes" id="UP000799772"/>
    </source>
</evidence>
<dbReference type="Proteomes" id="UP000799772">
    <property type="component" value="Unassembled WGS sequence"/>
</dbReference>
<dbReference type="GO" id="GO:0016787">
    <property type="term" value="F:hydrolase activity"/>
    <property type="evidence" value="ECO:0007669"/>
    <property type="project" value="UniProtKB-KW"/>
</dbReference>
<protein>
    <submittedName>
        <fullName evidence="3">SGNH hydrolase</fullName>
    </submittedName>
</protein>
<keyword evidence="1" id="KW-0732">Signal</keyword>
<organism evidence="3 4">
    <name type="scientific">Rhizodiscina lignyota</name>
    <dbReference type="NCBI Taxonomy" id="1504668"/>
    <lineage>
        <taxon>Eukaryota</taxon>
        <taxon>Fungi</taxon>
        <taxon>Dikarya</taxon>
        <taxon>Ascomycota</taxon>
        <taxon>Pezizomycotina</taxon>
        <taxon>Dothideomycetes</taxon>
        <taxon>Pleosporomycetidae</taxon>
        <taxon>Aulographales</taxon>
        <taxon>Rhizodiscinaceae</taxon>
        <taxon>Rhizodiscina</taxon>
    </lineage>
</organism>
<reference evidence="3" key="1">
    <citation type="journal article" date="2020" name="Stud. Mycol.">
        <title>101 Dothideomycetes genomes: a test case for predicting lifestyles and emergence of pathogens.</title>
        <authorList>
            <person name="Haridas S."/>
            <person name="Albert R."/>
            <person name="Binder M."/>
            <person name="Bloem J."/>
            <person name="Labutti K."/>
            <person name="Salamov A."/>
            <person name="Andreopoulos B."/>
            <person name="Baker S."/>
            <person name="Barry K."/>
            <person name="Bills G."/>
            <person name="Bluhm B."/>
            <person name="Cannon C."/>
            <person name="Castanera R."/>
            <person name="Culley D."/>
            <person name="Daum C."/>
            <person name="Ezra D."/>
            <person name="Gonzalez J."/>
            <person name="Henrissat B."/>
            <person name="Kuo A."/>
            <person name="Liang C."/>
            <person name="Lipzen A."/>
            <person name="Lutzoni F."/>
            <person name="Magnuson J."/>
            <person name="Mondo S."/>
            <person name="Nolan M."/>
            <person name="Ohm R."/>
            <person name="Pangilinan J."/>
            <person name="Park H.-J."/>
            <person name="Ramirez L."/>
            <person name="Alfaro M."/>
            <person name="Sun H."/>
            <person name="Tritt A."/>
            <person name="Yoshinaga Y."/>
            <person name="Zwiers L.-H."/>
            <person name="Turgeon B."/>
            <person name="Goodwin S."/>
            <person name="Spatafora J."/>
            <person name="Crous P."/>
            <person name="Grigoriev I."/>
        </authorList>
    </citation>
    <scope>NUCLEOTIDE SEQUENCE</scope>
    <source>
        <strain evidence="3">CBS 133067</strain>
    </source>
</reference>
<dbReference type="InterPro" id="IPR013830">
    <property type="entry name" value="SGNH_hydro"/>
</dbReference>
<feature type="signal peptide" evidence="1">
    <location>
        <begin position="1"/>
        <end position="17"/>
    </location>
</feature>